<dbReference type="InterPro" id="IPR012902">
    <property type="entry name" value="N_methyl_site"/>
</dbReference>
<keyword evidence="12" id="KW-1185">Reference proteome</keyword>
<dbReference type="SUPFAM" id="SSF54523">
    <property type="entry name" value="Pili subunits"/>
    <property type="match status" value="1"/>
</dbReference>
<evidence type="ECO:0000256" key="8">
    <source>
        <dbReference type="ARBA" id="ARBA00023136"/>
    </source>
</evidence>
<evidence type="ECO:0000259" key="10">
    <source>
        <dbReference type="Pfam" id="PF02501"/>
    </source>
</evidence>
<keyword evidence="3" id="KW-1003">Cell membrane</keyword>
<evidence type="ECO:0000256" key="9">
    <source>
        <dbReference type="RuleBase" id="RU368030"/>
    </source>
</evidence>
<evidence type="ECO:0000313" key="11">
    <source>
        <dbReference type="EMBL" id="GGD73020.1"/>
    </source>
</evidence>
<keyword evidence="4 9" id="KW-0488">Methylation</keyword>
<protein>
    <recommendedName>
        <fullName evidence="9">Type II secretion system protein I</fullName>
        <shortName evidence="9">T2SS minor pseudopilin I</shortName>
    </recommendedName>
</protein>
<dbReference type="EMBL" id="BMIP01000005">
    <property type="protein sequence ID" value="GGD73020.1"/>
    <property type="molecule type" value="Genomic_DNA"/>
</dbReference>
<dbReference type="RefSeq" id="WP_066777376.1">
    <property type="nucleotide sequence ID" value="NZ_BMIP01000005.1"/>
</dbReference>
<dbReference type="PANTHER" id="PTHR38779">
    <property type="entry name" value="TYPE II SECRETION SYSTEM PROTEIN I-RELATED"/>
    <property type="match status" value="1"/>
</dbReference>
<comment type="function">
    <text evidence="9">Component of the type II secretion system required for the energy-dependent secretion of extracellular factors such as proteases and toxins from the periplasm.</text>
</comment>
<comment type="PTM">
    <text evidence="9">Cleaved by prepilin peptidase.</text>
</comment>
<evidence type="ECO:0000256" key="5">
    <source>
        <dbReference type="ARBA" id="ARBA00022519"/>
    </source>
</evidence>
<dbReference type="GO" id="GO:0005886">
    <property type="term" value="C:plasma membrane"/>
    <property type="evidence" value="ECO:0007669"/>
    <property type="project" value="UniProtKB-SubCell"/>
</dbReference>
<evidence type="ECO:0000256" key="3">
    <source>
        <dbReference type="ARBA" id="ARBA00022475"/>
    </source>
</evidence>
<name>A0A916Z2I7_9SPHN</name>
<dbReference type="NCBIfam" id="TIGR01707">
    <property type="entry name" value="gspI"/>
    <property type="match status" value="1"/>
</dbReference>
<dbReference type="Proteomes" id="UP000612349">
    <property type="component" value="Unassembled WGS sequence"/>
</dbReference>
<dbReference type="AlphaFoldDB" id="A0A916Z2I7"/>
<dbReference type="NCBIfam" id="TIGR02532">
    <property type="entry name" value="IV_pilin_GFxxxE"/>
    <property type="match status" value="1"/>
</dbReference>
<keyword evidence="7 9" id="KW-1133">Transmembrane helix</keyword>
<dbReference type="PANTHER" id="PTHR38779:SF2">
    <property type="entry name" value="TYPE II SECRETION SYSTEM PROTEIN I-RELATED"/>
    <property type="match status" value="1"/>
</dbReference>
<feature type="transmembrane region" description="Helical" evidence="9">
    <location>
        <begin position="6"/>
        <end position="29"/>
    </location>
</feature>
<comment type="similarity">
    <text evidence="2 9">Belongs to the GSP I family.</text>
</comment>
<comment type="subunit">
    <text evidence="9">Type II secretion is composed of four main components: the outer membrane complex, the inner membrane complex, the cytoplasmic secretion ATPase and the periplasm-spanning pseudopilus.</text>
</comment>
<feature type="domain" description="Type II secretion system protein GspI C-terminal" evidence="10">
    <location>
        <begin position="43"/>
        <end position="115"/>
    </location>
</feature>
<reference evidence="11" key="1">
    <citation type="journal article" date="2014" name="Int. J. Syst. Evol. Microbiol.">
        <title>Complete genome sequence of Corynebacterium casei LMG S-19264T (=DSM 44701T), isolated from a smear-ripened cheese.</title>
        <authorList>
            <consortium name="US DOE Joint Genome Institute (JGI-PGF)"/>
            <person name="Walter F."/>
            <person name="Albersmeier A."/>
            <person name="Kalinowski J."/>
            <person name="Ruckert C."/>
        </authorList>
    </citation>
    <scope>NUCLEOTIDE SEQUENCE</scope>
    <source>
        <strain evidence="11">CGMCC 1.15360</strain>
    </source>
</reference>
<evidence type="ECO:0000256" key="4">
    <source>
        <dbReference type="ARBA" id="ARBA00022481"/>
    </source>
</evidence>
<accession>A0A916Z2I7</accession>
<keyword evidence="6 9" id="KW-0812">Transmembrane</keyword>
<organism evidence="11 12">
    <name type="scientific">Croceicoccus mobilis</name>
    <dbReference type="NCBI Taxonomy" id="1703339"/>
    <lineage>
        <taxon>Bacteria</taxon>
        <taxon>Pseudomonadati</taxon>
        <taxon>Pseudomonadota</taxon>
        <taxon>Alphaproteobacteria</taxon>
        <taxon>Sphingomonadales</taxon>
        <taxon>Erythrobacteraceae</taxon>
        <taxon>Croceicoccus</taxon>
    </lineage>
</organism>
<evidence type="ECO:0000256" key="1">
    <source>
        <dbReference type="ARBA" id="ARBA00004377"/>
    </source>
</evidence>
<evidence type="ECO:0000313" key="12">
    <source>
        <dbReference type="Proteomes" id="UP000612349"/>
    </source>
</evidence>
<evidence type="ECO:0000256" key="6">
    <source>
        <dbReference type="ARBA" id="ARBA00022692"/>
    </source>
</evidence>
<keyword evidence="5 9" id="KW-0997">Cell inner membrane</keyword>
<evidence type="ECO:0000256" key="7">
    <source>
        <dbReference type="ARBA" id="ARBA00022989"/>
    </source>
</evidence>
<dbReference type="Gene3D" id="3.30.1300.30">
    <property type="entry name" value="GSPII I/J protein-like"/>
    <property type="match status" value="1"/>
</dbReference>
<dbReference type="InterPro" id="IPR010052">
    <property type="entry name" value="T2SS_protein-GspI"/>
</dbReference>
<dbReference type="InterPro" id="IPR003413">
    <property type="entry name" value="T2SS_GspI_C"/>
</dbReference>
<proteinExistence type="inferred from homology"/>
<gene>
    <name evidence="11" type="ORF">GCM10010990_23320</name>
</gene>
<dbReference type="Pfam" id="PF02501">
    <property type="entry name" value="T2SSI"/>
    <property type="match status" value="1"/>
</dbReference>
<keyword evidence="8 9" id="KW-0472">Membrane</keyword>
<dbReference type="InterPro" id="IPR045584">
    <property type="entry name" value="Pilin-like"/>
</dbReference>
<comment type="caution">
    <text evidence="11">The sequence shown here is derived from an EMBL/GenBank/DDBJ whole genome shotgun (WGS) entry which is preliminary data.</text>
</comment>
<comment type="subcellular location">
    <subcellularLocation>
        <location evidence="1 9">Cell inner membrane</location>
        <topology evidence="1 9">Single-pass membrane protein</topology>
    </subcellularLocation>
</comment>
<evidence type="ECO:0000256" key="2">
    <source>
        <dbReference type="ARBA" id="ARBA00008358"/>
    </source>
</evidence>
<dbReference type="GO" id="GO:0015628">
    <property type="term" value="P:protein secretion by the type II secretion system"/>
    <property type="evidence" value="ECO:0007669"/>
    <property type="project" value="UniProtKB-UniRule"/>
</dbReference>
<reference evidence="11" key="2">
    <citation type="submission" date="2020-09" db="EMBL/GenBank/DDBJ databases">
        <authorList>
            <person name="Sun Q."/>
            <person name="Zhou Y."/>
        </authorList>
    </citation>
    <scope>NUCLEOTIDE SEQUENCE</scope>
    <source>
        <strain evidence="11">CGMCC 1.15360</strain>
    </source>
</reference>
<dbReference type="GO" id="GO:0015627">
    <property type="term" value="C:type II protein secretion system complex"/>
    <property type="evidence" value="ECO:0007669"/>
    <property type="project" value="UniProtKB-UniRule"/>
</dbReference>
<sequence length="123" mass="13064">MERKAANGFTLIEMLVALAIFALAALALLRMEGAAISRTADLDQRVALEVTAQNLAAEWMSDPAAPALGEDSGIVQNAGRNFAWTRIVDRPEELSGATRILLSVRQADGQGSAVSFEILRAAP</sequence>
<dbReference type="Pfam" id="PF07963">
    <property type="entry name" value="N_methyl"/>
    <property type="match status" value="1"/>
</dbReference>